<proteinExistence type="predicted"/>
<dbReference type="AlphaFoldDB" id="A0A4Y2TIC5"/>
<dbReference type="Proteomes" id="UP000499080">
    <property type="component" value="Unassembled WGS sequence"/>
</dbReference>
<organism evidence="1 2">
    <name type="scientific">Araneus ventricosus</name>
    <name type="common">Orbweaver spider</name>
    <name type="synonym">Epeira ventricosa</name>
    <dbReference type="NCBI Taxonomy" id="182803"/>
    <lineage>
        <taxon>Eukaryota</taxon>
        <taxon>Metazoa</taxon>
        <taxon>Ecdysozoa</taxon>
        <taxon>Arthropoda</taxon>
        <taxon>Chelicerata</taxon>
        <taxon>Arachnida</taxon>
        <taxon>Araneae</taxon>
        <taxon>Araneomorphae</taxon>
        <taxon>Entelegynae</taxon>
        <taxon>Araneoidea</taxon>
        <taxon>Araneidae</taxon>
        <taxon>Araneus</taxon>
    </lineage>
</organism>
<keyword evidence="2" id="KW-1185">Reference proteome</keyword>
<evidence type="ECO:0000313" key="1">
    <source>
        <dbReference type="EMBL" id="GBO00383.1"/>
    </source>
</evidence>
<name>A0A4Y2TIC5_ARAVE</name>
<gene>
    <name evidence="1" type="primary">pol_1735</name>
    <name evidence="1" type="ORF">AVEN_52681_1</name>
</gene>
<dbReference type="EMBL" id="BGPR01028924">
    <property type="protein sequence ID" value="GBO00383.1"/>
    <property type="molecule type" value="Genomic_DNA"/>
</dbReference>
<comment type="caution">
    <text evidence="1">The sequence shown here is derived from an EMBL/GenBank/DDBJ whole genome shotgun (WGS) entry which is preliminary data.</text>
</comment>
<sequence length="214" mass="24131">MVWKEVASYCSTCSLVGAIYRSTGLHLCRVPRRVGIPLWYSLILLWTNIFVLPDTIGVPVGGHWLNYVAFADDMLLFPSTEIIEYLKYVPRCSIPKDKILKSFTISLIPSGRDKKVKIAQGFFRVGNTPIPHLGVDAEWTYLEVPFTPTGKAKVKILEPPRPKLEILTKAPLKPQQRLFFLRCPLLPGVHHLLALGELPSPPLKRPTPWPEVIS</sequence>
<protein>
    <submittedName>
        <fullName evidence="1">Retrovirus-related Pol polyprotein from type-2 retrotransposable element R2DM</fullName>
    </submittedName>
</protein>
<accession>A0A4Y2TIC5</accession>
<evidence type="ECO:0000313" key="2">
    <source>
        <dbReference type="Proteomes" id="UP000499080"/>
    </source>
</evidence>
<reference evidence="1 2" key="1">
    <citation type="journal article" date="2019" name="Sci. Rep.">
        <title>Orb-weaving spider Araneus ventricosus genome elucidates the spidroin gene catalogue.</title>
        <authorList>
            <person name="Kono N."/>
            <person name="Nakamura H."/>
            <person name="Ohtoshi R."/>
            <person name="Moran D.A.P."/>
            <person name="Shinohara A."/>
            <person name="Yoshida Y."/>
            <person name="Fujiwara M."/>
            <person name="Mori M."/>
            <person name="Tomita M."/>
            <person name="Arakawa K."/>
        </authorList>
    </citation>
    <scope>NUCLEOTIDE SEQUENCE [LARGE SCALE GENOMIC DNA]</scope>
</reference>
<dbReference type="OrthoDB" id="8063823at2759"/>